<keyword evidence="1" id="KW-1133">Transmembrane helix</keyword>
<reference evidence="3" key="1">
    <citation type="journal article" date="2019" name="Int. J. Syst. Evol. Microbiol.">
        <title>The Global Catalogue of Microorganisms (GCM) 10K type strain sequencing project: providing services to taxonomists for standard genome sequencing and annotation.</title>
        <authorList>
            <consortium name="The Broad Institute Genomics Platform"/>
            <consortium name="The Broad Institute Genome Sequencing Center for Infectious Disease"/>
            <person name="Wu L."/>
            <person name="Ma J."/>
        </authorList>
    </citation>
    <scope>NUCLEOTIDE SEQUENCE [LARGE SCALE GENOMIC DNA]</scope>
    <source>
        <strain evidence="3">CGMCC 1.18578</strain>
    </source>
</reference>
<keyword evidence="1" id="KW-0472">Membrane</keyword>
<keyword evidence="3" id="KW-1185">Reference proteome</keyword>
<dbReference type="Pfam" id="PF18952">
    <property type="entry name" value="DUF5696"/>
    <property type="match status" value="1"/>
</dbReference>
<sequence>MLNNKRKYAAAGFVTVGVIVIILVIALVLSQRGMPAADKALFEPGHAEQENGAQLTFLKDDSEGVPDMKLVAESGSLALYYNPETTEAAVRDRRSGQIWYTNPPSRDQDNKALPFEKENMSSQFTIQFRDKLTTLNAYSNFAQSIDKGQFTAESIQDGIRVTYTLGDMSRGIEVLPKYISKQRFEERVLNNLDDSTAKYVFARYYPLKTDPNVFERLDTTVSRDLVLSKMVAAFDKAGYTEEDLAIDNEENGVVGESISDKPKFVIPLEYRLIDNQLVVSLPVGDIEEQAGYSIRTIELMKFFGAAGSDENGYMLVPDGTGSLIYLNNGKINDDSYVQAVYGTDPTANTRSRAQISESVRMPVYGMKKDAGAWFAVIDQGDAIASINADVSGKLNSYNYVYSRFNIRGEDTLEMTSGGKTKEVPIMSDELYQGNIEIRYSFLSGEDASYAGMAAEYQRQLREYGLLRPLQEAKLPFYVDMVGAISKQKSLLSVPYDALVSMTTFEQAGQIVDRLHQDGVSNIRMRYLGWFNEGIQHGVPSKVKLDGVLGGSKQFKQLVQQLTDNGGALYPDVAFQLIYGSARFTPSSDAARFITHEAAERAPYNRSFNRMNDDLGTYYLLSPAKLPYLVDRFLDSYASYGLKSLALRDLGDDLHSDYREDRVINRETAKRIVVSQLANAADNVPELMITGGNAYSWPYAKHLINVPTSSSQFNITDEDVPFYQMVIHGYIDYSGEPVNIDDEQNVRKQLLKSIELGASPHFTWSYESSSNVKFTQFDTMYSIAYEDWYKQAVDMYEQADRVLAPLRNVRMTERILLSDSVVQVNYENGSSVYVNYGEQPVTVNGTTIEAHNYAVGGDQG</sequence>
<evidence type="ECO:0000256" key="1">
    <source>
        <dbReference type="SAM" id="Phobius"/>
    </source>
</evidence>
<name>A0ABW0QYR3_9BACL</name>
<dbReference type="Proteomes" id="UP001596108">
    <property type="component" value="Unassembled WGS sequence"/>
</dbReference>
<feature type="transmembrane region" description="Helical" evidence="1">
    <location>
        <begin position="7"/>
        <end position="29"/>
    </location>
</feature>
<dbReference type="EMBL" id="JBHSNC010000012">
    <property type="protein sequence ID" value="MFC5528737.1"/>
    <property type="molecule type" value="Genomic_DNA"/>
</dbReference>
<gene>
    <name evidence="2" type="ORF">ACFPQ4_04615</name>
</gene>
<dbReference type="InterPro" id="IPR043751">
    <property type="entry name" value="DUF5696"/>
</dbReference>
<protein>
    <submittedName>
        <fullName evidence="2">DUF5696 domain-containing protein</fullName>
    </submittedName>
</protein>
<evidence type="ECO:0000313" key="2">
    <source>
        <dbReference type="EMBL" id="MFC5528737.1"/>
    </source>
</evidence>
<evidence type="ECO:0000313" key="3">
    <source>
        <dbReference type="Proteomes" id="UP001596108"/>
    </source>
</evidence>
<accession>A0ABW0QYR3</accession>
<keyword evidence="1" id="KW-0812">Transmembrane</keyword>
<dbReference type="RefSeq" id="WP_378110598.1">
    <property type="nucleotide sequence ID" value="NZ_JBHSNC010000012.1"/>
</dbReference>
<organism evidence="2 3">
    <name type="scientific">Cohnella yongneupensis</name>
    <dbReference type="NCBI Taxonomy" id="425006"/>
    <lineage>
        <taxon>Bacteria</taxon>
        <taxon>Bacillati</taxon>
        <taxon>Bacillota</taxon>
        <taxon>Bacilli</taxon>
        <taxon>Bacillales</taxon>
        <taxon>Paenibacillaceae</taxon>
        <taxon>Cohnella</taxon>
    </lineage>
</organism>
<comment type="caution">
    <text evidence="2">The sequence shown here is derived from an EMBL/GenBank/DDBJ whole genome shotgun (WGS) entry which is preliminary data.</text>
</comment>
<proteinExistence type="predicted"/>